<dbReference type="SMART" id="SM00448">
    <property type="entry name" value="REC"/>
    <property type="match status" value="2"/>
</dbReference>
<feature type="domain" description="Response regulatory" evidence="23">
    <location>
        <begin position="623"/>
        <end position="742"/>
    </location>
</feature>
<dbReference type="GO" id="GO:0005524">
    <property type="term" value="F:ATP binding"/>
    <property type="evidence" value="ECO:0007669"/>
    <property type="project" value="UniProtKB-KW"/>
</dbReference>
<dbReference type="RefSeq" id="WP_270046040.1">
    <property type="nucleotide sequence ID" value="NZ_JAPDOD010000076.1"/>
</dbReference>
<evidence type="ECO:0000256" key="4">
    <source>
        <dbReference type="ARBA" id="ARBA00012438"/>
    </source>
</evidence>
<dbReference type="CDD" id="cd17546">
    <property type="entry name" value="REC_hyHK_CKI1_RcsC-like"/>
    <property type="match status" value="2"/>
</dbReference>
<comment type="similarity">
    <text evidence="3">In the N-terminal section; belongs to the phytochrome family.</text>
</comment>
<evidence type="ECO:0000256" key="13">
    <source>
        <dbReference type="ARBA" id="ARBA00023012"/>
    </source>
</evidence>
<dbReference type="InterPro" id="IPR003660">
    <property type="entry name" value="HAMP_dom"/>
</dbReference>
<evidence type="ECO:0000256" key="8">
    <source>
        <dbReference type="ARBA" id="ARBA00022692"/>
    </source>
</evidence>
<dbReference type="CDD" id="cd19410">
    <property type="entry name" value="HK9-like_sensor"/>
    <property type="match status" value="1"/>
</dbReference>
<name>A0A9X3S899_9ACTN</name>
<dbReference type="Pfam" id="PF05227">
    <property type="entry name" value="CHASE3"/>
    <property type="match status" value="1"/>
</dbReference>
<dbReference type="InterPro" id="IPR036641">
    <property type="entry name" value="HPT_dom_sf"/>
</dbReference>
<evidence type="ECO:0000259" key="22">
    <source>
        <dbReference type="PROSITE" id="PS50109"/>
    </source>
</evidence>
<dbReference type="PROSITE" id="PS50894">
    <property type="entry name" value="HPT"/>
    <property type="match status" value="1"/>
</dbReference>
<dbReference type="InterPro" id="IPR011006">
    <property type="entry name" value="CheY-like_superfamily"/>
</dbReference>
<gene>
    <name evidence="27" type="ORF">OM076_41380</name>
</gene>
<dbReference type="Gene3D" id="3.40.50.2300">
    <property type="match status" value="2"/>
</dbReference>
<dbReference type="Pfam" id="PF00072">
    <property type="entry name" value="Response_reg"/>
    <property type="match status" value="2"/>
</dbReference>
<keyword evidence="6 19" id="KW-0597">Phosphoprotein</keyword>
<dbReference type="GO" id="GO:0000155">
    <property type="term" value="F:phosphorelay sensor kinase activity"/>
    <property type="evidence" value="ECO:0007669"/>
    <property type="project" value="InterPro"/>
</dbReference>
<dbReference type="Gene3D" id="1.20.120.160">
    <property type="entry name" value="HPT domain"/>
    <property type="match status" value="1"/>
</dbReference>
<evidence type="ECO:0000256" key="12">
    <source>
        <dbReference type="ARBA" id="ARBA00022989"/>
    </source>
</evidence>
<evidence type="ECO:0000313" key="27">
    <source>
        <dbReference type="EMBL" id="MDA0166786.1"/>
    </source>
</evidence>
<evidence type="ECO:0000256" key="18">
    <source>
        <dbReference type="PROSITE-ProRule" id="PRU00110"/>
    </source>
</evidence>
<dbReference type="EMBL" id="JAPDOD010000076">
    <property type="protein sequence ID" value="MDA0166786.1"/>
    <property type="molecule type" value="Genomic_DNA"/>
</dbReference>
<dbReference type="SUPFAM" id="SSF47384">
    <property type="entry name" value="Homodimeric domain of signal transducing histidine kinase"/>
    <property type="match status" value="1"/>
</dbReference>
<dbReference type="InterPro" id="IPR013656">
    <property type="entry name" value="PAS_4"/>
</dbReference>
<feature type="modified residue" description="Phosphohistidine" evidence="18">
    <location>
        <position position="964"/>
    </location>
</feature>
<dbReference type="SMART" id="SM00388">
    <property type="entry name" value="HisKA"/>
    <property type="match status" value="1"/>
</dbReference>
<evidence type="ECO:0000259" key="23">
    <source>
        <dbReference type="PROSITE" id="PS50110"/>
    </source>
</evidence>
<dbReference type="SMART" id="SM00304">
    <property type="entry name" value="HAMP"/>
    <property type="match status" value="2"/>
</dbReference>
<feature type="domain" description="Histidine kinase" evidence="22">
    <location>
        <begin position="388"/>
        <end position="604"/>
    </location>
</feature>
<dbReference type="InterPro" id="IPR005467">
    <property type="entry name" value="His_kinase_dom"/>
</dbReference>
<evidence type="ECO:0000256" key="17">
    <source>
        <dbReference type="ARBA" id="ARBA00074306"/>
    </source>
</evidence>
<dbReference type="SUPFAM" id="SSF52172">
    <property type="entry name" value="CheY-like"/>
    <property type="match status" value="2"/>
</dbReference>
<keyword evidence="8 21" id="KW-0812">Transmembrane</keyword>
<proteinExistence type="inferred from homology"/>
<feature type="transmembrane region" description="Helical" evidence="21">
    <location>
        <begin position="174"/>
        <end position="196"/>
    </location>
</feature>
<dbReference type="Pfam" id="PF00672">
    <property type="entry name" value="HAMP"/>
    <property type="match status" value="1"/>
</dbReference>
<evidence type="ECO:0000259" key="24">
    <source>
        <dbReference type="PROSITE" id="PS50112"/>
    </source>
</evidence>
<dbReference type="GO" id="GO:0005886">
    <property type="term" value="C:plasma membrane"/>
    <property type="evidence" value="ECO:0007669"/>
    <property type="project" value="UniProtKB-SubCell"/>
</dbReference>
<dbReference type="InterPro" id="IPR036890">
    <property type="entry name" value="HATPase_C_sf"/>
</dbReference>
<dbReference type="SUPFAM" id="SSF55785">
    <property type="entry name" value="PYP-like sensor domain (PAS domain)"/>
    <property type="match status" value="1"/>
</dbReference>
<dbReference type="SUPFAM" id="SSF47226">
    <property type="entry name" value="Histidine-containing phosphotransfer domain, HPT domain"/>
    <property type="match status" value="1"/>
</dbReference>
<evidence type="ECO:0000259" key="26">
    <source>
        <dbReference type="PROSITE" id="PS50894"/>
    </source>
</evidence>
<dbReference type="InterPro" id="IPR035965">
    <property type="entry name" value="PAS-like_dom_sf"/>
</dbReference>
<evidence type="ECO:0000256" key="3">
    <source>
        <dbReference type="ARBA" id="ARBA00006402"/>
    </source>
</evidence>
<dbReference type="PROSITE" id="PS50112">
    <property type="entry name" value="PAS"/>
    <property type="match status" value="1"/>
</dbReference>
<evidence type="ECO:0000256" key="2">
    <source>
        <dbReference type="ARBA" id="ARBA00004651"/>
    </source>
</evidence>
<feature type="domain" description="PAS" evidence="24">
    <location>
        <begin position="255"/>
        <end position="325"/>
    </location>
</feature>
<dbReference type="SUPFAM" id="SSF158472">
    <property type="entry name" value="HAMP domain-like"/>
    <property type="match status" value="1"/>
</dbReference>
<evidence type="ECO:0000313" key="28">
    <source>
        <dbReference type="Proteomes" id="UP001149140"/>
    </source>
</evidence>
<dbReference type="PANTHER" id="PTHR45339">
    <property type="entry name" value="HYBRID SIGNAL TRANSDUCTION HISTIDINE KINASE J"/>
    <property type="match status" value="1"/>
</dbReference>
<dbReference type="FunFam" id="3.30.565.10:FF:000010">
    <property type="entry name" value="Sensor histidine kinase RcsC"/>
    <property type="match status" value="1"/>
</dbReference>
<dbReference type="CDD" id="cd00088">
    <property type="entry name" value="HPT"/>
    <property type="match status" value="1"/>
</dbReference>
<organism evidence="27 28">
    <name type="scientific">Solirubrobacter ginsenosidimutans</name>
    <dbReference type="NCBI Taxonomy" id="490573"/>
    <lineage>
        <taxon>Bacteria</taxon>
        <taxon>Bacillati</taxon>
        <taxon>Actinomycetota</taxon>
        <taxon>Thermoleophilia</taxon>
        <taxon>Solirubrobacterales</taxon>
        <taxon>Solirubrobacteraceae</taxon>
        <taxon>Solirubrobacter</taxon>
    </lineage>
</organism>
<feature type="domain" description="HPt" evidence="26">
    <location>
        <begin position="925"/>
        <end position="1013"/>
    </location>
</feature>
<evidence type="ECO:0000256" key="14">
    <source>
        <dbReference type="ARBA" id="ARBA00023136"/>
    </source>
</evidence>
<dbReference type="SMART" id="SM00091">
    <property type="entry name" value="PAS"/>
    <property type="match status" value="1"/>
</dbReference>
<evidence type="ECO:0000256" key="15">
    <source>
        <dbReference type="ARBA" id="ARBA00064003"/>
    </source>
</evidence>
<feature type="transmembrane region" description="Helical" evidence="21">
    <location>
        <begin position="6"/>
        <end position="30"/>
    </location>
</feature>
<dbReference type="PROSITE" id="PS50110">
    <property type="entry name" value="RESPONSE_REGULATORY"/>
    <property type="match status" value="2"/>
</dbReference>
<evidence type="ECO:0000256" key="6">
    <source>
        <dbReference type="ARBA" id="ARBA00022553"/>
    </source>
</evidence>
<evidence type="ECO:0000256" key="9">
    <source>
        <dbReference type="ARBA" id="ARBA00022741"/>
    </source>
</evidence>
<evidence type="ECO:0000256" key="21">
    <source>
        <dbReference type="SAM" id="Phobius"/>
    </source>
</evidence>
<feature type="modified residue" description="4-aspartylphosphate" evidence="19">
    <location>
        <position position="817"/>
    </location>
</feature>
<dbReference type="FunFam" id="1.10.287.130:FF:000002">
    <property type="entry name" value="Two-component osmosensing histidine kinase"/>
    <property type="match status" value="1"/>
</dbReference>
<keyword evidence="5" id="KW-1003">Cell membrane</keyword>
<feature type="domain" description="Response regulatory" evidence="23">
    <location>
        <begin position="768"/>
        <end position="885"/>
    </location>
</feature>
<evidence type="ECO:0000256" key="20">
    <source>
        <dbReference type="SAM" id="MobiDB-lite"/>
    </source>
</evidence>
<dbReference type="Pfam" id="PF00512">
    <property type="entry name" value="HisKA"/>
    <property type="match status" value="1"/>
</dbReference>
<dbReference type="SUPFAM" id="SSF55874">
    <property type="entry name" value="ATPase domain of HSP90 chaperone/DNA topoisomerase II/histidine kinase"/>
    <property type="match status" value="1"/>
</dbReference>
<dbReference type="Proteomes" id="UP001149140">
    <property type="component" value="Unassembled WGS sequence"/>
</dbReference>
<dbReference type="CDD" id="cd06225">
    <property type="entry name" value="HAMP"/>
    <property type="match status" value="1"/>
</dbReference>
<feature type="region of interest" description="Disordered" evidence="20">
    <location>
        <begin position="886"/>
        <end position="906"/>
    </location>
</feature>
<accession>A0A9X3S899</accession>
<dbReference type="Gene3D" id="3.30.450.20">
    <property type="entry name" value="PAS domain"/>
    <property type="match status" value="1"/>
</dbReference>
<keyword evidence="28" id="KW-1185">Reference proteome</keyword>
<comment type="subcellular location">
    <subcellularLocation>
        <location evidence="2">Cell membrane</location>
        <topology evidence="2">Multi-pass membrane protein</topology>
    </subcellularLocation>
</comment>
<keyword evidence="11" id="KW-0067">ATP-binding</keyword>
<dbReference type="Pfam" id="PF01627">
    <property type="entry name" value="Hpt"/>
    <property type="match status" value="1"/>
</dbReference>
<reference evidence="27" key="1">
    <citation type="submission" date="2022-10" db="EMBL/GenBank/DDBJ databases">
        <title>The WGS of Solirubrobacter ginsenosidimutans DSM 21036.</title>
        <authorList>
            <person name="Jiang Z."/>
        </authorList>
    </citation>
    <scope>NUCLEOTIDE SEQUENCE</scope>
    <source>
        <strain evidence="27">DSM 21036</strain>
    </source>
</reference>
<dbReference type="InterPro" id="IPR007891">
    <property type="entry name" value="CHASE3"/>
</dbReference>
<evidence type="ECO:0000256" key="1">
    <source>
        <dbReference type="ARBA" id="ARBA00000085"/>
    </source>
</evidence>
<evidence type="ECO:0000256" key="10">
    <source>
        <dbReference type="ARBA" id="ARBA00022777"/>
    </source>
</evidence>
<dbReference type="PRINTS" id="PR00344">
    <property type="entry name" value="BCTRLSENSOR"/>
</dbReference>
<evidence type="ECO:0000256" key="16">
    <source>
        <dbReference type="ARBA" id="ARBA00068150"/>
    </source>
</evidence>
<evidence type="ECO:0000256" key="11">
    <source>
        <dbReference type="ARBA" id="ARBA00022840"/>
    </source>
</evidence>
<dbReference type="InterPro" id="IPR008207">
    <property type="entry name" value="Sig_transdc_His_kin_Hpt_dom"/>
</dbReference>
<comment type="catalytic activity">
    <reaction evidence="1">
        <text>ATP + protein L-histidine = ADP + protein N-phospho-L-histidine.</text>
        <dbReference type="EC" id="2.7.13.3"/>
    </reaction>
</comment>
<dbReference type="Gene3D" id="1.10.287.130">
    <property type="match status" value="1"/>
</dbReference>
<keyword evidence="10" id="KW-0418">Kinase</keyword>
<dbReference type="SMART" id="SM00073">
    <property type="entry name" value="HPT"/>
    <property type="match status" value="1"/>
</dbReference>
<dbReference type="Pfam" id="PF08448">
    <property type="entry name" value="PAS_4"/>
    <property type="match status" value="1"/>
</dbReference>
<dbReference type="InterPro" id="IPR000014">
    <property type="entry name" value="PAS"/>
</dbReference>
<dbReference type="PROSITE" id="PS50109">
    <property type="entry name" value="HIS_KIN"/>
    <property type="match status" value="1"/>
</dbReference>
<dbReference type="Gene3D" id="3.30.565.10">
    <property type="entry name" value="Histidine kinase-like ATPase, C-terminal domain"/>
    <property type="match status" value="1"/>
</dbReference>
<keyword evidence="14 21" id="KW-0472">Membrane</keyword>
<keyword evidence="9" id="KW-0547">Nucleotide-binding</keyword>
<dbReference type="PANTHER" id="PTHR45339:SF1">
    <property type="entry name" value="HYBRID SIGNAL TRANSDUCTION HISTIDINE KINASE J"/>
    <property type="match status" value="1"/>
</dbReference>
<dbReference type="EC" id="2.7.13.3" evidence="4"/>
<evidence type="ECO:0000259" key="25">
    <source>
        <dbReference type="PROSITE" id="PS50885"/>
    </source>
</evidence>
<dbReference type="AlphaFoldDB" id="A0A9X3S899"/>
<dbReference type="InterPro" id="IPR036097">
    <property type="entry name" value="HisK_dim/P_sf"/>
</dbReference>
<keyword evidence="7" id="KW-0808">Transferase</keyword>
<dbReference type="CDD" id="cd16922">
    <property type="entry name" value="HATPase_EvgS-ArcB-TorS-like"/>
    <property type="match status" value="1"/>
</dbReference>
<dbReference type="InterPro" id="IPR003594">
    <property type="entry name" value="HATPase_dom"/>
</dbReference>
<evidence type="ECO:0000256" key="5">
    <source>
        <dbReference type="ARBA" id="ARBA00022475"/>
    </source>
</evidence>
<protein>
    <recommendedName>
        <fullName evidence="17">Circadian input-output histidine kinase CikA</fullName>
        <ecNumber evidence="4">2.7.13.3</ecNumber>
    </recommendedName>
    <alternativeName>
        <fullName evidence="16">Sensory/regulatory protein RpfC</fullName>
    </alternativeName>
</protein>
<dbReference type="NCBIfam" id="TIGR00229">
    <property type="entry name" value="sensory_box"/>
    <property type="match status" value="1"/>
</dbReference>
<keyword evidence="12 21" id="KW-1133">Transmembrane helix</keyword>
<evidence type="ECO:0000256" key="7">
    <source>
        <dbReference type="ARBA" id="ARBA00022679"/>
    </source>
</evidence>
<dbReference type="InterPro" id="IPR001789">
    <property type="entry name" value="Sig_transdc_resp-reg_receiver"/>
</dbReference>
<comment type="caution">
    <text evidence="27">The sequence shown here is derived from an EMBL/GenBank/DDBJ whole genome shotgun (WGS) entry which is preliminary data.</text>
</comment>
<evidence type="ECO:0000256" key="19">
    <source>
        <dbReference type="PROSITE-ProRule" id="PRU00169"/>
    </source>
</evidence>
<feature type="modified residue" description="4-aspartylphosphate" evidence="19">
    <location>
        <position position="677"/>
    </location>
</feature>
<dbReference type="CDD" id="cd00082">
    <property type="entry name" value="HisKA"/>
    <property type="match status" value="1"/>
</dbReference>
<dbReference type="InterPro" id="IPR004358">
    <property type="entry name" value="Sig_transdc_His_kin-like_C"/>
</dbReference>
<sequence>MHGLGVPIIVALSLIGVVVAGMSATMVVTVRSLDATSKSQRATSQMTQESLRLERLVVDLETGVRGYMLTDDPRFLEPYRAGRLQLATSLVRLHALAPPALEPRIARIDRNLGTYINDYTEPLIRDHSGDVLAATTEGKTRLDALRKQFAALSSTQSVITVQRRAHSQALRKRMLILASGGALVCTLLLIALGIGLRRMVLLPVRRVAHAAEHVAFGRLDTRVPANGFGEIGQLGATFNTMAAALAEREGDLSVQTDRLQSILDYTTTTISVKDRDGRYLLVNDEWRRAMGQVGVEVFGRTDDELFAPEIAAAIRVTDLDILRSGEAAEFERDAATEGRAFQLVKFPLKDAGGHVYATGTMGTDVSERKRALAEAVEASRSKSEFLANMSHEIRTPLNGVIGMTELLLGSDLSPQQRDYALTAASSSEALLDVINDILDFSKIEAGKLELDHHDFDLREAVEDTCEMLAPQAHGKNLELMAWIDADVATVVNGDRGRLRQVLTNLLSNAVKFTEAGEVTVRVRNEDAAVRFDVTDSGIGISRKAIERLFDSFAQADTSTTRRYGGTGLGLTISRQLVELMGGEISVVSTPGAGSTFSFTVQLGEPSSPHVARRTRSALPEALHVLVVDDNATNRDIVEAYLEAPGVTCATAAGATEALTAMHAAARNGEPFELVILDGQMPEMDGIELAQAISLAPSLRSTRLLMLTSTTERRLAARDAGIHHYLQKPVRRARLLETVAEAMGTLGAPGPVLPAPAHGAGKPTSSSDAILVVEDNAVNQRVIEAMLGKRGYEVEIAVNGREALTMLTVRHYALVFMDCQMPEMDGYAATAAIRSRESDKTRLPIVAMTAHAMTGDRERCLAVGMDDYLSKPLRPEELDAVLARWLGTPGGAPEPTPSRSVGPAPAGDPFEALLDDARMRIFRVDYPEIIDQLIELFVDSTPPLLGELRAGAESGDSEAVRRAAHRLKGSCQNIGAGFMAKLAADIEHSSTASPAALDGLQRVFEDTRDALRSALLDGDV</sequence>
<dbReference type="PROSITE" id="PS50885">
    <property type="entry name" value="HAMP"/>
    <property type="match status" value="1"/>
</dbReference>
<dbReference type="Pfam" id="PF02518">
    <property type="entry name" value="HATPase_c"/>
    <property type="match status" value="1"/>
</dbReference>
<keyword evidence="13" id="KW-0902">Two-component regulatory system</keyword>
<comment type="subunit">
    <text evidence="15">At low DSF concentrations, interacts with RpfF.</text>
</comment>
<dbReference type="InterPro" id="IPR003661">
    <property type="entry name" value="HisK_dim/P_dom"/>
</dbReference>
<feature type="domain" description="HAMP" evidence="25">
    <location>
        <begin position="198"/>
        <end position="250"/>
    </location>
</feature>
<dbReference type="Gene3D" id="6.10.340.10">
    <property type="match status" value="1"/>
</dbReference>
<dbReference type="SMART" id="SM00387">
    <property type="entry name" value="HATPase_c"/>
    <property type="match status" value="1"/>
</dbReference>